<evidence type="ECO:0000313" key="1">
    <source>
        <dbReference type="EMBL" id="QFS50931.1"/>
    </source>
</evidence>
<gene>
    <name evidence="1" type="ORF">GXM_08425</name>
</gene>
<protein>
    <submittedName>
        <fullName evidence="1">Uncharacterized protein</fullName>
    </submittedName>
</protein>
<dbReference type="Proteomes" id="UP000326678">
    <property type="component" value="Chromosome Gxm2"/>
</dbReference>
<accession>A0A5P8WED1</accession>
<dbReference type="KEGG" id="nsh:GXM_08425"/>
<sequence>MLKVGKLAPQPTSQFCAWELGIREIRGIINAQCPSIVLSVEPPIGFGIFPSATVRAKRPANGTGTVLLHT</sequence>
<dbReference type="EMBL" id="CP045227">
    <property type="protein sequence ID" value="QFS50931.1"/>
    <property type="molecule type" value="Genomic_DNA"/>
</dbReference>
<name>A0A5P8WED1_9NOSO</name>
<reference evidence="1 2" key="1">
    <citation type="submission" date="2019-10" db="EMBL/GenBank/DDBJ databases">
        <title>Genomic and transcriptomic insights into the perfect genentic adaptation of a filamentous nitrogen-fixing cyanobacterium to rice fields.</title>
        <authorList>
            <person name="Chen Z."/>
        </authorList>
    </citation>
    <scope>NUCLEOTIDE SEQUENCE [LARGE SCALE GENOMIC DNA]</scope>
    <source>
        <strain evidence="1">CCNUC1</strain>
    </source>
</reference>
<keyword evidence="2" id="KW-1185">Reference proteome</keyword>
<proteinExistence type="predicted"/>
<evidence type="ECO:0000313" key="2">
    <source>
        <dbReference type="Proteomes" id="UP000326678"/>
    </source>
</evidence>
<organism evidence="1 2">
    <name type="scientific">Nostoc sphaeroides CCNUC1</name>
    <dbReference type="NCBI Taxonomy" id="2653204"/>
    <lineage>
        <taxon>Bacteria</taxon>
        <taxon>Bacillati</taxon>
        <taxon>Cyanobacteriota</taxon>
        <taxon>Cyanophyceae</taxon>
        <taxon>Nostocales</taxon>
        <taxon>Nostocaceae</taxon>
        <taxon>Nostoc</taxon>
    </lineage>
</organism>
<dbReference type="AlphaFoldDB" id="A0A5P8WED1"/>